<dbReference type="InterPro" id="IPR044816">
    <property type="entry name" value="BURP"/>
</dbReference>
<protein>
    <recommendedName>
        <fullName evidence="2">BURP domain-containing protein</fullName>
    </recommendedName>
</protein>
<sequence>MATAILFALFVLGFVAGEQQIYGDSDGSFGVAAYEVNWSPPSRASATLPHSPSDGKAALRTKWCNPPRQQLKAKKGILFLQRNLLDGALLPANTELGHIHTPQSFPRSPPAPPLFAYSNLKNILAFYNITRGSERARQVATTLRFCRDDQQQEEPHVCAATQQAAMEFAAAALGTTPRAARTVIHGRGEPVRYVVAPNGVTSIGRGKVVPCHPLPYPADLLYCHRPGNVQAFSVELVGQEDPSLGATAIAVCHEKTDGWALDYFAMLNGTRGEPVCHYMPEKYLLWVPAAELKL</sequence>
<feature type="signal peptide" evidence="1">
    <location>
        <begin position="1"/>
        <end position="17"/>
    </location>
</feature>
<dbReference type="PANTHER" id="PTHR31236">
    <property type="entry name" value="BURP DOMAIN PROTEIN USPL1-LIKE"/>
    <property type="match status" value="1"/>
</dbReference>
<dbReference type="Pfam" id="PF03181">
    <property type="entry name" value="BURP"/>
    <property type="match status" value="1"/>
</dbReference>
<reference evidence="3" key="1">
    <citation type="submission" date="2023-07" db="EMBL/GenBank/DDBJ databases">
        <title>A chromosome-level genome assembly of Lolium multiflorum.</title>
        <authorList>
            <person name="Chen Y."/>
            <person name="Copetti D."/>
            <person name="Kolliker R."/>
            <person name="Studer B."/>
        </authorList>
    </citation>
    <scope>NUCLEOTIDE SEQUENCE</scope>
    <source>
        <strain evidence="3">02402/16</strain>
        <tissue evidence="3">Leaf</tissue>
    </source>
</reference>
<dbReference type="InterPro" id="IPR004873">
    <property type="entry name" value="BURP_dom"/>
</dbReference>
<name>A0AAD8U574_LOLMU</name>
<dbReference type="SMART" id="SM01045">
    <property type="entry name" value="BURP"/>
    <property type="match status" value="1"/>
</dbReference>
<evidence type="ECO:0000256" key="1">
    <source>
        <dbReference type="SAM" id="SignalP"/>
    </source>
</evidence>
<keyword evidence="4" id="KW-1185">Reference proteome</keyword>
<evidence type="ECO:0000313" key="4">
    <source>
        <dbReference type="Proteomes" id="UP001231189"/>
    </source>
</evidence>
<accession>A0AAD8U574</accession>
<comment type="caution">
    <text evidence="3">The sequence shown here is derived from an EMBL/GenBank/DDBJ whole genome shotgun (WGS) entry which is preliminary data.</text>
</comment>
<gene>
    <name evidence="3" type="ORF">QYE76_014644</name>
</gene>
<keyword evidence="1" id="KW-0732">Signal</keyword>
<evidence type="ECO:0000259" key="2">
    <source>
        <dbReference type="PROSITE" id="PS51277"/>
    </source>
</evidence>
<proteinExistence type="predicted"/>
<dbReference type="Proteomes" id="UP001231189">
    <property type="component" value="Unassembled WGS sequence"/>
</dbReference>
<organism evidence="3 4">
    <name type="scientific">Lolium multiflorum</name>
    <name type="common">Italian ryegrass</name>
    <name type="synonym">Lolium perenne subsp. multiflorum</name>
    <dbReference type="NCBI Taxonomy" id="4521"/>
    <lineage>
        <taxon>Eukaryota</taxon>
        <taxon>Viridiplantae</taxon>
        <taxon>Streptophyta</taxon>
        <taxon>Embryophyta</taxon>
        <taxon>Tracheophyta</taxon>
        <taxon>Spermatophyta</taxon>
        <taxon>Magnoliopsida</taxon>
        <taxon>Liliopsida</taxon>
        <taxon>Poales</taxon>
        <taxon>Poaceae</taxon>
        <taxon>BOP clade</taxon>
        <taxon>Pooideae</taxon>
        <taxon>Poodae</taxon>
        <taxon>Poeae</taxon>
        <taxon>Poeae Chloroplast Group 2 (Poeae type)</taxon>
        <taxon>Loliodinae</taxon>
        <taxon>Loliinae</taxon>
        <taxon>Lolium</taxon>
    </lineage>
</organism>
<dbReference type="AlphaFoldDB" id="A0AAD8U574"/>
<evidence type="ECO:0000313" key="3">
    <source>
        <dbReference type="EMBL" id="KAK1697947.1"/>
    </source>
</evidence>
<feature type="domain" description="BURP" evidence="2">
    <location>
        <begin position="78"/>
        <end position="289"/>
    </location>
</feature>
<dbReference type="PANTHER" id="PTHR31236:SF27">
    <property type="entry name" value="BURP DOMAIN-CONTAINING PROTEIN 4"/>
    <property type="match status" value="1"/>
</dbReference>
<dbReference type="EMBL" id="JAUUTY010000001">
    <property type="protein sequence ID" value="KAK1697947.1"/>
    <property type="molecule type" value="Genomic_DNA"/>
</dbReference>
<dbReference type="PROSITE" id="PS51277">
    <property type="entry name" value="BURP"/>
    <property type="match status" value="1"/>
</dbReference>
<feature type="chain" id="PRO_5042134542" description="BURP domain-containing protein" evidence="1">
    <location>
        <begin position="18"/>
        <end position="294"/>
    </location>
</feature>